<reference evidence="3 4" key="1">
    <citation type="submission" date="2021-06" db="EMBL/GenBank/DDBJ databases">
        <title>Halomicroarcula sp. a new haloarchaeum isolated from saline soil.</title>
        <authorList>
            <person name="Duran-Viseras A."/>
            <person name="Sanchez-Porro C."/>
            <person name="Ventosa A."/>
        </authorList>
    </citation>
    <scope>NUCLEOTIDE SEQUENCE [LARGE SCALE GENOMIC DNA]</scope>
    <source>
        <strain evidence="3 4">F13</strain>
    </source>
</reference>
<dbReference type="Pfam" id="PF18545">
    <property type="entry name" value="HalOD1"/>
    <property type="match status" value="1"/>
</dbReference>
<evidence type="ECO:0000256" key="1">
    <source>
        <dbReference type="SAM" id="MobiDB-lite"/>
    </source>
</evidence>
<evidence type="ECO:0000313" key="3">
    <source>
        <dbReference type="EMBL" id="MBX0325157.1"/>
    </source>
</evidence>
<feature type="region of interest" description="Disordered" evidence="1">
    <location>
        <begin position="1"/>
        <end position="38"/>
    </location>
</feature>
<feature type="domain" description="Halobacterial output" evidence="2">
    <location>
        <begin position="35"/>
        <end position="101"/>
    </location>
</feature>
<dbReference type="Proteomes" id="UP001430377">
    <property type="component" value="Unassembled WGS sequence"/>
</dbReference>
<dbReference type="InterPro" id="IPR040624">
    <property type="entry name" value="HalOD1"/>
</dbReference>
<evidence type="ECO:0000313" key="4">
    <source>
        <dbReference type="Proteomes" id="UP001430377"/>
    </source>
</evidence>
<feature type="compositionally biased region" description="Polar residues" evidence="1">
    <location>
        <begin position="7"/>
        <end position="25"/>
    </location>
</feature>
<keyword evidence="4" id="KW-1185">Reference proteome</keyword>
<accession>A0AAW4PVF9</accession>
<dbReference type="EMBL" id="RKLR01000010">
    <property type="protein sequence ID" value="MBX0325157.1"/>
    <property type="molecule type" value="Genomic_DNA"/>
</dbReference>
<protein>
    <recommendedName>
        <fullName evidence="2">Halobacterial output domain-containing protein</fullName>
    </recommendedName>
</protein>
<proteinExistence type="predicted"/>
<dbReference type="AlphaFoldDB" id="A0AAW4PVF9"/>
<gene>
    <name evidence="3" type="ORF">EGH21_19195</name>
</gene>
<organism evidence="3 4">
    <name type="scientific">Haloarcula rubra</name>
    <dbReference type="NCBI Taxonomy" id="2487747"/>
    <lineage>
        <taxon>Archaea</taxon>
        <taxon>Methanobacteriati</taxon>
        <taxon>Methanobacteriota</taxon>
        <taxon>Stenosarchaea group</taxon>
        <taxon>Halobacteria</taxon>
        <taxon>Halobacteriales</taxon>
        <taxon>Haloarculaceae</taxon>
        <taxon>Haloarcula</taxon>
    </lineage>
</organism>
<name>A0AAW4PVF9_9EURY</name>
<evidence type="ECO:0000259" key="2">
    <source>
        <dbReference type="Pfam" id="PF18545"/>
    </source>
</evidence>
<sequence length="112" mass="12044">MCDDTNKIGNSNPTDQPGSSDSTRTTVHRNWKQSGQPSVTIVEAVTAATDRMAADMPPLHETIDTDALDALLNRQSSSVAVSFRYADADVSIKGNGTLEIEVGGYPFEENNE</sequence>
<comment type="caution">
    <text evidence="3">The sequence shown here is derived from an EMBL/GenBank/DDBJ whole genome shotgun (WGS) entry which is preliminary data.</text>
</comment>